<feature type="region of interest" description="Disordered" evidence="6">
    <location>
        <begin position="607"/>
        <end position="744"/>
    </location>
</feature>
<evidence type="ECO:0000313" key="8">
    <source>
        <dbReference type="EMBL" id="WFD42158.1"/>
    </source>
</evidence>
<feature type="domain" description="Homeobox" evidence="7">
    <location>
        <begin position="1221"/>
        <end position="1284"/>
    </location>
</feature>
<sequence length="1294" mass="144814">MTPRRQSARLQAKIQSPAMMDRSGTDEVDLTLNSGDKLDTMQHPDCDNQHERDEQHAASPSKVETEEIEKESHLQTQVQIPITKKADQSISSDMDTSADLKLAQKHDDAQSDPLPHSEQSIILDCQLKQEEPGAEDELDSDIDGSRKPCESLSSQLVSSSEQAAGTKVKLAPGPSRSVLSELPADHNPESPSELMPENVSKSTWDDDETDWDDEDLEEAAIDLELSGASSPNLPLENRVPQSLPRNLHTHRNLQWTPSKTRKVSLRTATLLKRSAQYPLVPLAELKRPAMRPLPPKVSPLGPRTSTGSRDMDITQDFDQEFNTSDISLATDVDQYSSSDSSESDNEKDQNQQADQVPERAPALAGFLTPQRTKQRTLRRMSNPEAPVTPKLRSRSSWQWLRSFFASPSRDSKDQPPDDCPTSERDSQTQPPVESITEDKDEFYDVQGNESAVNHSEVPAYEAMDVDPESPSRQTESGSPDIRPITSSDTPDLRDLKHVFAVQPDALSVSPMADFRHFMRPDKNAQEDISLEAAWNTLTGHENHQEEVWSDVEEYPSPALKENHSIYTHPQDTLDDGDQPDTDRSSSDAIQPILLQKVDLLVRSVADRDADTSDSAHISPSPKPRTQENASQEILSAAGTVSDVSEPSVKLHHSDQNDELQISKENDSAPTEQLSDKENEPYQIRDGPAKKAMSVAYTEPESSISKGSDTASLTPRRTPRKVPERAREPLRSSPRLKEAQKQPCQSHNIVSNAKATRMMARPVRHKEPYVPVRRQLPARSSIRQFRVQVDPITDSSQSIGHTKPTKRTFFQGTKSDISDHSLDPRSASSSIDTPKGLILDLPSPLDQDSVQLIGKRPYDSLAHDSHYALATPYDRTGQLSSFSPYKQFNDFDCFQILPRPRDYRSAESQPSSSPSEKGMSTTQPISVGCVGSVKSKSVETTSPKHSLDLPSLSNLTPRERQDPFLPRIVSEPKQKDDKEAPCKLIPYSVLERIARNTARAQSWPQLYQDSCGSNVSRSAPELPPLHRPFDSLNNMPHTRHVRSNSDAYEISSQERPYGNDDLVRYSLSREQRSRQYPGSYGNVRTMQHMRHYPEYSEGHKAYQSTTDRYDTRSHIDSYESGNSHLHPMGQSRMHSSDAPFSSSYPRSTRESLSDKRVKTPTGYEGTTFRIDTSPHSKNYASTVEAKQYELPRKPFPGSTPSKPVYYSGKGLKSKTSDSSPSETQPKRGGKLPKPITDMLKTWLLEHAEHPYPTEEEKRRFCEYTGLDICQISNWFVNARRRILAPQIQAAAGKAV</sequence>
<evidence type="ECO:0000256" key="1">
    <source>
        <dbReference type="ARBA" id="ARBA00005800"/>
    </source>
</evidence>
<feature type="region of interest" description="Disordered" evidence="6">
    <location>
        <begin position="290"/>
        <end position="311"/>
    </location>
</feature>
<feature type="region of interest" description="Disordered" evidence="6">
    <location>
        <begin position="901"/>
        <end position="923"/>
    </location>
</feature>
<feature type="compositionally biased region" description="Basic and acidic residues" evidence="6">
    <location>
        <begin position="1106"/>
        <end position="1116"/>
    </location>
</feature>
<feature type="region of interest" description="Disordered" evidence="6">
    <location>
        <begin position="405"/>
        <end position="490"/>
    </location>
</feature>
<dbReference type="SUPFAM" id="SSF46689">
    <property type="entry name" value="Homeodomain-like"/>
    <property type="match status" value="1"/>
</dbReference>
<feature type="compositionally biased region" description="Basic and acidic residues" evidence="6">
    <location>
        <begin position="651"/>
        <end position="666"/>
    </location>
</feature>
<evidence type="ECO:0000313" key="9">
    <source>
        <dbReference type="Proteomes" id="UP001214628"/>
    </source>
</evidence>
<comment type="similarity">
    <text evidence="1">Belongs to the TALE/M-ATYP homeobox family.</text>
</comment>
<feature type="DNA-binding region" description="Homeobox" evidence="5">
    <location>
        <begin position="1223"/>
        <end position="1285"/>
    </location>
</feature>
<feature type="region of interest" description="Disordered" evidence="6">
    <location>
        <begin position="1028"/>
        <end position="1058"/>
    </location>
</feature>
<feature type="region of interest" description="Disordered" evidence="6">
    <location>
        <begin position="567"/>
        <end position="590"/>
    </location>
</feature>
<dbReference type="Proteomes" id="UP001214628">
    <property type="component" value="Chromosome 1"/>
</dbReference>
<dbReference type="InterPro" id="IPR001356">
    <property type="entry name" value="HD"/>
</dbReference>
<feature type="compositionally biased region" description="Low complexity" evidence="6">
    <location>
        <begin position="905"/>
        <end position="915"/>
    </location>
</feature>
<dbReference type="EMBL" id="CP118375">
    <property type="protein sequence ID" value="WFD42158.1"/>
    <property type="molecule type" value="Genomic_DNA"/>
</dbReference>
<feature type="compositionally biased region" description="Low complexity" evidence="6">
    <location>
        <begin position="150"/>
        <end position="164"/>
    </location>
</feature>
<gene>
    <name evidence="8" type="ORF">MPSI1_000797</name>
</gene>
<feature type="compositionally biased region" description="Polar residues" evidence="6">
    <location>
        <begin position="699"/>
        <end position="714"/>
    </location>
</feature>
<keyword evidence="2 5" id="KW-0238">DNA-binding</keyword>
<evidence type="ECO:0000256" key="6">
    <source>
        <dbReference type="SAM" id="MobiDB-lite"/>
    </source>
</evidence>
<evidence type="ECO:0000256" key="5">
    <source>
        <dbReference type="PROSITE-ProRule" id="PRU00108"/>
    </source>
</evidence>
<dbReference type="Pfam" id="PF05920">
    <property type="entry name" value="Homeobox_KN"/>
    <property type="match status" value="1"/>
</dbReference>
<feature type="compositionally biased region" description="Basic and acidic residues" evidence="6">
    <location>
        <begin position="1146"/>
        <end position="1156"/>
    </location>
</feature>
<feature type="compositionally biased region" description="Basic and acidic residues" evidence="6">
    <location>
        <begin position="36"/>
        <end position="56"/>
    </location>
</feature>
<comment type="subcellular location">
    <subcellularLocation>
        <location evidence="5">Nucleus</location>
    </subcellularLocation>
</comment>
<protein>
    <recommendedName>
        <fullName evidence="7">Homeobox domain-containing protein</fullName>
    </recommendedName>
</protein>
<feature type="compositionally biased region" description="Polar residues" evidence="6">
    <location>
        <begin position="1168"/>
        <end position="1180"/>
    </location>
</feature>
<keyword evidence="4 5" id="KW-0539">Nucleus</keyword>
<dbReference type="CDD" id="cd00086">
    <property type="entry name" value="homeodomain"/>
    <property type="match status" value="1"/>
</dbReference>
<feature type="region of interest" description="Disordered" evidence="6">
    <location>
        <begin position="936"/>
        <end position="979"/>
    </location>
</feature>
<dbReference type="GO" id="GO:0005634">
    <property type="term" value="C:nucleus"/>
    <property type="evidence" value="ECO:0007669"/>
    <property type="project" value="UniProtKB-SubCell"/>
</dbReference>
<dbReference type="GO" id="GO:0003677">
    <property type="term" value="F:DNA binding"/>
    <property type="evidence" value="ECO:0007669"/>
    <property type="project" value="UniProtKB-UniRule"/>
</dbReference>
<dbReference type="Gene3D" id="1.10.10.60">
    <property type="entry name" value="Homeodomain-like"/>
    <property type="match status" value="1"/>
</dbReference>
<feature type="region of interest" description="Disordered" evidence="6">
    <location>
        <begin position="1"/>
        <end position="210"/>
    </location>
</feature>
<keyword evidence="9" id="KW-1185">Reference proteome</keyword>
<dbReference type="InterPro" id="IPR050224">
    <property type="entry name" value="TALE_homeobox"/>
</dbReference>
<feature type="compositionally biased region" description="Basic and acidic residues" evidence="6">
    <location>
        <begin position="720"/>
        <end position="739"/>
    </location>
</feature>
<feature type="region of interest" description="Disordered" evidence="6">
    <location>
        <begin position="793"/>
        <end position="841"/>
    </location>
</feature>
<feature type="compositionally biased region" description="Polar residues" evidence="6">
    <location>
        <begin position="1043"/>
        <end position="1053"/>
    </location>
</feature>
<name>A0AAF0FBZ9_9BASI</name>
<feature type="region of interest" description="Disordered" evidence="6">
    <location>
        <begin position="323"/>
        <end position="393"/>
    </location>
</feature>
<accession>A0AAF0FBZ9</accession>
<dbReference type="PANTHER" id="PTHR11850">
    <property type="entry name" value="HOMEOBOX PROTEIN TRANSCRIPTION FACTORS"/>
    <property type="match status" value="1"/>
</dbReference>
<dbReference type="SMART" id="SM00389">
    <property type="entry name" value="HOX"/>
    <property type="match status" value="1"/>
</dbReference>
<feature type="region of interest" description="Disordered" evidence="6">
    <location>
        <begin position="1093"/>
        <end position="1233"/>
    </location>
</feature>
<feature type="compositionally biased region" description="Basic and acidic residues" evidence="6">
    <location>
        <begin position="969"/>
        <end position="979"/>
    </location>
</feature>
<dbReference type="GO" id="GO:0006355">
    <property type="term" value="P:regulation of DNA-templated transcription"/>
    <property type="evidence" value="ECO:0007669"/>
    <property type="project" value="InterPro"/>
</dbReference>
<proteinExistence type="inferred from homology"/>
<evidence type="ECO:0000259" key="7">
    <source>
        <dbReference type="PROSITE" id="PS50071"/>
    </source>
</evidence>
<feature type="compositionally biased region" description="Basic and acidic residues" evidence="6">
    <location>
        <begin position="409"/>
        <end position="426"/>
    </location>
</feature>
<organism evidence="8 9">
    <name type="scientific">Malassezia psittaci</name>
    <dbReference type="NCBI Taxonomy" id="1821823"/>
    <lineage>
        <taxon>Eukaryota</taxon>
        <taxon>Fungi</taxon>
        <taxon>Dikarya</taxon>
        <taxon>Basidiomycota</taxon>
        <taxon>Ustilaginomycotina</taxon>
        <taxon>Malasseziomycetes</taxon>
        <taxon>Malasseziales</taxon>
        <taxon>Malasseziaceae</taxon>
        <taxon>Malassezia</taxon>
    </lineage>
</organism>
<keyword evidence="3 5" id="KW-0371">Homeobox</keyword>
<dbReference type="InterPro" id="IPR008422">
    <property type="entry name" value="KN_HD"/>
</dbReference>
<feature type="compositionally biased region" description="Acidic residues" evidence="6">
    <location>
        <begin position="132"/>
        <end position="142"/>
    </location>
</feature>
<dbReference type="PROSITE" id="PS50071">
    <property type="entry name" value="HOMEOBOX_2"/>
    <property type="match status" value="1"/>
</dbReference>
<dbReference type="InterPro" id="IPR009057">
    <property type="entry name" value="Homeodomain-like_sf"/>
</dbReference>
<evidence type="ECO:0000256" key="2">
    <source>
        <dbReference type="ARBA" id="ARBA00023125"/>
    </source>
</evidence>
<reference evidence="8" key="1">
    <citation type="submission" date="2023-02" db="EMBL/GenBank/DDBJ databases">
        <title>Mating type loci evolution in Malassezia.</title>
        <authorList>
            <person name="Coelho M.A."/>
        </authorList>
    </citation>
    <scope>NUCLEOTIDE SEQUENCE</scope>
    <source>
        <strain evidence="8">CBS 14136</strain>
    </source>
</reference>
<evidence type="ECO:0000256" key="4">
    <source>
        <dbReference type="ARBA" id="ARBA00023242"/>
    </source>
</evidence>
<evidence type="ECO:0000256" key="3">
    <source>
        <dbReference type="ARBA" id="ARBA00023155"/>
    </source>
</evidence>